<proteinExistence type="predicted"/>
<dbReference type="AlphaFoldDB" id="A0A4R1PVL5"/>
<reference evidence="1 2" key="1">
    <citation type="submission" date="2019-03" db="EMBL/GenBank/DDBJ databases">
        <title>Genomic Encyclopedia of Type Strains, Phase IV (KMG-IV): sequencing the most valuable type-strain genomes for metagenomic binning, comparative biology and taxonomic classification.</title>
        <authorList>
            <person name="Goeker M."/>
        </authorList>
    </citation>
    <scope>NUCLEOTIDE SEQUENCE [LARGE SCALE GENOMIC DNA]</scope>
    <source>
        <strain evidence="1 2">DSM 2286</strain>
    </source>
</reference>
<organism evidence="1 2">
    <name type="scientific">Azotobacter chroococcum</name>
    <dbReference type="NCBI Taxonomy" id="353"/>
    <lineage>
        <taxon>Bacteria</taxon>
        <taxon>Pseudomonadati</taxon>
        <taxon>Pseudomonadota</taxon>
        <taxon>Gammaproteobacteria</taxon>
        <taxon>Pseudomonadales</taxon>
        <taxon>Pseudomonadaceae</taxon>
        <taxon>Azotobacter</taxon>
    </lineage>
</organism>
<sequence>MKKVIVTRKALQARIAKHLKSYGQTLRLDKRMKVYYILEGERIIDSRLTLETLGQSTGLLQPFEQVEGEPLRVKLTRDQHQPRAFF</sequence>
<dbReference type="RefSeq" id="WP_131298844.1">
    <property type="nucleotide sequence ID" value="NZ_JBHLST010000047.1"/>
</dbReference>
<comment type="caution">
    <text evidence="1">The sequence shown here is derived from an EMBL/GenBank/DDBJ whole genome shotgun (WGS) entry which is preliminary data.</text>
</comment>
<dbReference type="EMBL" id="SMMU01000002">
    <property type="protein sequence ID" value="TCL34290.1"/>
    <property type="molecule type" value="Genomic_DNA"/>
</dbReference>
<dbReference type="Proteomes" id="UP000295169">
    <property type="component" value="Unassembled WGS sequence"/>
</dbReference>
<protein>
    <submittedName>
        <fullName evidence="1">Uncharacterized protein</fullName>
    </submittedName>
</protein>
<gene>
    <name evidence="1" type="ORF">EV691_102274</name>
</gene>
<evidence type="ECO:0000313" key="1">
    <source>
        <dbReference type="EMBL" id="TCL34290.1"/>
    </source>
</evidence>
<name>A0A4R1PVL5_9GAMM</name>
<accession>A0A4R1PVL5</accession>
<evidence type="ECO:0000313" key="2">
    <source>
        <dbReference type="Proteomes" id="UP000295169"/>
    </source>
</evidence>